<dbReference type="SUPFAM" id="SSF56219">
    <property type="entry name" value="DNase I-like"/>
    <property type="match status" value="1"/>
</dbReference>
<dbReference type="GO" id="GO:0004523">
    <property type="term" value="F:RNA-DNA hybrid ribonuclease activity"/>
    <property type="evidence" value="ECO:0007669"/>
    <property type="project" value="InterPro"/>
</dbReference>
<dbReference type="EMBL" id="SDMP01000012">
    <property type="protein sequence ID" value="RYR24559.1"/>
    <property type="molecule type" value="Genomic_DNA"/>
</dbReference>
<dbReference type="InterPro" id="IPR002156">
    <property type="entry name" value="RNaseH_domain"/>
</dbReference>
<dbReference type="Proteomes" id="UP000289738">
    <property type="component" value="Chromosome B02"/>
</dbReference>
<name>A0A445ADQ9_ARAHY</name>
<dbReference type="InterPro" id="IPR053151">
    <property type="entry name" value="RNase_H-like"/>
</dbReference>
<organism evidence="3 4">
    <name type="scientific">Arachis hypogaea</name>
    <name type="common">Peanut</name>
    <dbReference type="NCBI Taxonomy" id="3818"/>
    <lineage>
        <taxon>Eukaryota</taxon>
        <taxon>Viridiplantae</taxon>
        <taxon>Streptophyta</taxon>
        <taxon>Embryophyta</taxon>
        <taxon>Tracheophyta</taxon>
        <taxon>Spermatophyta</taxon>
        <taxon>Magnoliopsida</taxon>
        <taxon>eudicotyledons</taxon>
        <taxon>Gunneridae</taxon>
        <taxon>Pentapetalae</taxon>
        <taxon>rosids</taxon>
        <taxon>fabids</taxon>
        <taxon>Fabales</taxon>
        <taxon>Fabaceae</taxon>
        <taxon>Papilionoideae</taxon>
        <taxon>50 kb inversion clade</taxon>
        <taxon>dalbergioids sensu lato</taxon>
        <taxon>Dalbergieae</taxon>
        <taxon>Pterocarpus clade</taxon>
        <taxon>Arachis</taxon>
    </lineage>
</organism>
<dbReference type="PANTHER" id="PTHR47723">
    <property type="entry name" value="OS05G0353850 PROTEIN"/>
    <property type="match status" value="1"/>
</dbReference>
<dbReference type="PANTHER" id="PTHR47723:SF19">
    <property type="entry name" value="POLYNUCLEOTIDYL TRANSFERASE, RIBONUCLEASE H-LIKE SUPERFAMILY PROTEIN"/>
    <property type="match status" value="1"/>
</dbReference>
<dbReference type="InterPro" id="IPR044730">
    <property type="entry name" value="RNase_H-like_dom_plant"/>
</dbReference>
<dbReference type="Gene3D" id="3.60.10.10">
    <property type="entry name" value="Endonuclease/exonuclease/phosphatase"/>
    <property type="match status" value="1"/>
</dbReference>
<dbReference type="CDD" id="cd06222">
    <property type="entry name" value="RNase_H_like"/>
    <property type="match status" value="1"/>
</dbReference>
<dbReference type="InterPro" id="IPR005135">
    <property type="entry name" value="Endo/exonuclease/phosphatase"/>
</dbReference>
<dbReference type="InterPro" id="IPR036691">
    <property type="entry name" value="Endo/exonu/phosph_ase_sf"/>
</dbReference>
<comment type="caution">
    <text evidence="3">The sequence shown here is derived from an EMBL/GenBank/DDBJ whole genome shotgun (WGS) entry which is preliminary data.</text>
</comment>
<protein>
    <submittedName>
        <fullName evidence="3">Uncharacterized protein</fullName>
    </submittedName>
</protein>
<evidence type="ECO:0000259" key="1">
    <source>
        <dbReference type="Pfam" id="PF03372"/>
    </source>
</evidence>
<dbReference type="Gene3D" id="3.30.420.10">
    <property type="entry name" value="Ribonuclease H-like superfamily/Ribonuclease H"/>
    <property type="match status" value="1"/>
</dbReference>
<feature type="domain" description="Endonuclease/exonuclease/phosphatase" evidence="1">
    <location>
        <begin position="6"/>
        <end position="207"/>
    </location>
</feature>
<dbReference type="InterPro" id="IPR012337">
    <property type="entry name" value="RNaseH-like_sf"/>
</dbReference>
<dbReference type="SUPFAM" id="SSF53098">
    <property type="entry name" value="Ribonuclease H-like"/>
    <property type="match status" value="1"/>
</dbReference>
<feature type="domain" description="RNase H type-1" evidence="2">
    <location>
        <begin position="362"/>
        <end position="482"/>
    </location>
</feature>
<dbReference type="Pfam" id="PF03372">
    <property type="entry name" value="Exo_endo_phos"/>
    <property type="match status" value="1"/>
</dbReference>
<accession>A0A445ADQ9</accession>
<sequence length="517" mass="57966">MNIICWNCRGAGGKSFHSLIRDMRKEYDAHFIILLETHVSGMKGKKIRDKMGFDGSFIVEAVGHSGGIWCLWDAGIWDVVVLDYSHQLVHLQVSCNNSDSWLLSACYGSPQRATRRSLWSNIRSLADNTILPWCLLGDFNAILHDHERQGDSSRVISGACNEIIGWPFTWKRGNLVERLDRGLSNLNWQLKFPEAYLKHLPLLKSDHSPICLKFAADPSPNRGKRPFRFLAAWLSHPNFNDWLPEDMVKKIAAISPPSPWKMPDHVAWNFSNLQDWVSSNLSTSRNWQCLFGVVTSSLWFFRNKLIFEGNSTTVASAIAQIRVRFDEFNRSSRSKVHLNAPYANHARLISWKPPSEDAVKLNVDGSYMAITNNAACGGILRNYLGGFIKGFSCNLGSCSIMHAELWGIVHGLRIATSLNLSCVIVESDSASALKFITQSYPTTHSCSSLIEEIKLQANRIPHVYWNNVPREANSVADQLAKKGQHLPLGLHTFDSAPCEISHIIASDIASVPLFRGI</sequence>
<dbReference type="Pfam" id="PF13456">
    <property type="entry name" value="RVT_3"/>
    <property type="match status" value="1"/>
</dbReference>
<evidence type="ECO:0000259" key="2">
    <source>
        <dbReference type="Pfam" id="PF13456"/>
    </source>
</evidence>
<proteinExistence type="predicted"/>
<keyword evidence="4" id="KW-1185">Reference proteome</keyword>
<dbReference type="AlphaFoldDB" id="A0A445ADQ9"/>
<dbReference type="GO" id="GO:0003676">
    <property type="term" value="F:nucleic acid binding"/>
    <property type="evidence" value="ECO:0007669"/>
    <property type="project" value="InterPro"/>
</dbReference>
<reference evidence="3 4" key="1">
    <citation type="submission" date="2019-01" db="EMBL/GenBank/DDBJ databases">
        <title>Sequencing of cultivated peanut Arachis hypogaea provides insights into genome evolution and oil improvement.</title>
        <authorList>
            <person name="Chen X."/>
        </authorList>
    </citation>
    <scope>NUCLEOTIDE SEQUENCE [LARGE SCALE GENOMIC DNA]</scope>
    <source>
        <strain evidence="4">cv. Fuhuasheng</strain>
        <tissue evidence="3">Leaves</tissue>
    </source>
</reference>
<gene>
    <name evidence="3" type="ORF">Ahy_B02g058063</name>
</gene>
<evidence type="ECO:0000313" key="4">
    <source>
        <dbReference type="Proteomes" id="UP000289738"/>
    </source>
</evidence>
<evidence type="ECO:0000313" key="3">
    <source>
        <dbReference type="EMBL" id="RYR24559.1"/>
    </source>
</evidence>
<dbReference type="InterPro" id="IPR036397">
    <property type="entry name" value="RNaseH_sf"/>
</dbReference>